<comment type="similarity">
    <text evidence="2">Belongs to the ALG14 family.</text>
</comment>
<accession>A0A9D4A735</accession>
<organism evidence="8 9">
    <name type="scientific">Gossypium stocksii</name>
    <dbReference type="NCBI Taxonomy" id="47602"/>
    <lineage>
        <taxon>Eukaryota</taxon>
        <taxon>Viridiplantae</taxon>
        <taxon>Streptophyta</taxon>
        <taxon>Embryophyta</taxon>
        <taxon>Tracheophyta</taxon>
        <taxon>Spermatophyta</taxon>
        <taxon>Magnoliopsida</taxon>
        <taxon>eudicotyledons</taxon>
        <taxon>Gunneridae</taxon>
        <taxon>Pentapetalae</taxon>
        <taxon>rosids</taxon>
        <taxon>malvids</taxon>
        <taxon>Malvales</taxon>
        <taxon>Malvaceae</taxon>
        <taxon>Malvoideae</taxon>
        <taxon>Gossypium</taxon>
    </lineage>
</organism>
<keyword evidence="7" id="KW-0472">Membrane</keyword>
<comment type="subcellular location">
    <subcellularLocation>
        <location evidence="1">Endoplasmic reticulum membrane</location>
        <topology evidence="1">Single-pass membrane protein</topology>
    </subcellularLocation>
</comment>
<sequence length="231" mass="26364">MRIQGYNPPNTRKILNKRLNLPVFVTYMDEEIIAVVLLLTKKQNCEASFLTLFQSQSETKGLSAEFMQIYRSREVGQSYVTSVWTTLVAMAHALWLMIKIRPQVVLCNGPGTCIPQCVIAFFFKVVGIRWSSIFYVESIARVKRLFTWFVALQVKDCRSVLCAMAATAEKIHSGALCRLPDLGLNIESSYLFLKPASKELSLVSYDSALRRMKKDYFWDCISCFAENDNLI</sequence>
<dbReference type="Pfam" id="PF08660">
    <property type="entry name" value="Alg14"/>
    <property type="match status" value="1"/>
</dbReference>
<dbReference type="Gene3D" id="3.40.50.2000">
    <property type="entry name" value="Glycogen Phosphorylase B"/>
    <property type="match status" value="1"/>
</dbReference>
<comment type="caution">
    <text evidence="8">The sequence shown here is derived from an EMBL/GenBank/DDBJ whole genome shotgun (WGS) entry which is preliminary data.</text>
</comment>
<keyword evidence="9" id="KW-1185">Reference proteome</keyword>
<reference evidence="8 9" key="1">
    <citation type="journal article" date="2021" name="Plant Biotechnol. J.">
        <title>Multi-omics assisted identification of the key and species-specific regulatory components of drought-tolerant mechanisms in Gossypium stocksii.</title>
        <authorList>
            <person name="Yu D."/>
            <person name="Ke L."/>
            <person name="Zhang D."/>
            <person name="Wu Y."/>
            <person name="Sun Y."/>
            <person name="Mei J."/>
            <person name="Sun J."/>
            <person name="Sun Y."/>
        </authorList>
    </citation>
    <scope>NUCLEOTIDE SEQUENCE [LARGE SCALE GENOMIC DNA]</scope>
    <source>
        <strain evidence="9">cv. E1</strain>
        <tissue evidence="8">Leaf</tissue>
    </source>
</reference>
<keyword evidence="5" id="KW-0256">Endoplasmic reticulum</keyword>
<evidence type="ECO:0000256" key="7">
    <source>
        <dbReference type="ARBA" id="ARBA00023136"/>
    </source>
</evidence>
<dbReference type="OrthoDB" id="17098at2759"/>
<evidence type="ECO:0000256" key="2">
    <source>
        <dbReference type="ARBA" id="ARBA00009731"/>
    </source>
</evidence>
<keyword evidence="4" id="KW-0812">Transmembrane</keyword>
<dbReference type="GO" id="GO:0004577">
    <property type="term" value="F:N-acetylglucosaminyldiphosphodolichol N-acetylglucosaminyltransferase activity"/>
    <property type="evidence" value="ECO:0007669"/>
    <property type="project" value="TreeGrafter"/>
</dbReference>
<dbReference type="PANTHER" id="PTHR12154:SF4">
    <property type="entry name" value="UDP-N-ACETYLGLUCOSAMINE TRANSFERASE SUBUNIT ALG14 HOMOLOG"/>
    <property type="match status" value="1"/>
</dbReference>
<dbReference type="PANTHER" id="PTHR12154">
    <property type="entry name" value="GLYCOSYL TRANSFERASE-RELATED"/>
    <property type="match status" value="1"/>
</dbReference>
<dbReference type="EMBL" id="JAIQCV010000006">
    <property type="protein sequence ID" value="KAH1091061.1"/>
    <property type="molecule type" value="Genomic_DNA"/>
</dbReference>
<protein>
    <recommendedName>
        <fullName evidence="3">UDP-N-acetylglucosamine transferase subunit ALG14</fullName>
    </recommendedName>
</protein>
<proteinExistence type="inferred from homology"/>
<dbReference type="Proteomes" id="UP000828251">
    <property type="component" value="Unassembled WGS sequence"/>
</dbReference>
<dbReference type="GO" id="GO:0006488">
    <property type="term" value="P:dolichol-linked oligosaccharide biosynthetic process"/>
    <property type="evidence" value="ECO:0007669"/>
    <property type="project" value="InterPro"/>
</dbReference>
<evidence type="ECO:0000256" key="3">
    <source>
        <dbReference type="ARBA" id="ARBA00017467"/>
    </source>
</evidence>
<evidence type="ECO:0000256" key="1">
    <source>
        <dbReference type="ARBA" id="ARBA00004389"/>
    </source>
</evidence>
<keyword evidence="6" id="KW-1133">Transmembrane helix</keyword>
<dbReference type="GO" id="GO:0043541">
    <property type="term" value="C:UDP-N-acetylglucosamine transferase complex"/>
    <property type="evidence" value="ECO:0007669"/>
    <property type="project" value="TreeGrafter"/>
</dbReference>
<evidence type="ECO:0000256" key="6">
    <source>
        <dbReference type="ARBA" id="ARBA00022989"/>
    </source>
</evidence>
<evidence type="ECO:0000313" key="9">
    <source>
        <dbReference type="Proteomes" id="UP000828251"/>
    </source>
</evidence>
<name>A0A9D4A735_9ROSI</name>
<evidence type="ECO:0000256" key="5">
    <source>
        <dbReference type="ARBA" id="ARBA00022824"/>
    </source>
</evidence>
<evidence type="ECO:0000256" key="4">
    <source>
        <dbReference type="ARBA" id="ARBA00022692"/>
    </source>
</evidence>
<gene>
    <name evidence="8" type="ORF">J1N35_018318</name>
</gene>
<dbReference type="AlphaFoldDB" id="A0A9D4A735"/>
<dbReference type="InterPro" id="IPR013969">
    <property type="entry name" value="Oligosacch_biosynth_Alg14"/>
</dbReference>
<evidence type="ECO:0000313" key="8">
    <source>
        <dbReference type="EMBL" id="KAH1091061.1"/>
    </source>
</evidence>